<reference evidence="2" key="1">
    <citation type="submission" date="2020-07" db="EMBL/GenBank/DDBJ databases">
        <title>Huge and variable diversity of episymbiotic CPR bacteria and DPANN archaea in groundwater ecosystems.</title>
        <authorList>
            <person name="He C.Y."/>
            <person name="Keren R."/>
            <person name="Whittaker M."/>
            <person name="Farag I.F."/>
            <person name="Doudna J."/>
            <person name="Cate J.H.D."/>
            <person name="Banfield J.F."/>
        </authorList>
    </citation>
    <scope>NUCLEOTIDE SEQUENCE</scope>
    <source>
        <strain evidence="2">NC_groundwater_972_Pr1_S-0.2um_49_27</strain>
    </source>
</reference>
<evidence type="ECO:0000313" key="2">
    <source>
        <dbReference type="EMBL" id="MBI3627444.1"/>
    </source>
</evidence>
<dbReference type="EMBL" id="JACQCQ010000007">
    <property type="protein sequence ID" value="MBI3627444.1"/>
    <property type="molecule type" value="Genomic_DNA"/>
</dbReference>
<evidence type="ECO:0000313" key="3">
    <source>
        <dbReference type="Proteomes" id="UP000808388"/>
    </source>
</evidence>
<keyword evidence="1" id="KW-0472">Membrane</keyword>
<gene>
    <name evidence="2" type="ORF">HY220_01685</name>
</gene>
<evidence type="ECO:0008006" key="4">
    <source>
        <dbReference type="Google" id="ProtNLM"/>
    </source>
</evidence>
<dbReference type="AlphaFoldDB" id="A0A9D6QRX0"/>
<evidence type="ECO:0000256" key="1">
    <source>
        <dbReference type="SAM" id="Phobius"/>
    </source>
</evidence>
<comment type="caution">
    <text evidence="2">The sequence shown here is derived from an EMBL/GenBank/DDBJ whole genome shotgun (WGS) entry which is preliminary data.</text>
</comment>
<dbReference type="SUPFAM" id="SSF54523">
    <property type="entry name" value="Pili subunits"/>
    <property type="match status" value="1"/>
</dbReference>
<keyword evidence="1" id="KW-1133">Transmembrane helix</keyword>
<sequence length="209" mass="22662">MTKRLCKRPFVYFANIRILASSQGFTLAEMVIILAIITFISAILLAAFPGFNESATMYRSQQELALNIRKAQNTALSVAQVSIIDTANGNAVRNIIPTYVGLHFDNASPTQYFVYAQNPSQNCANQDCRIGDIITFARGITFLQPYPFVGSNGSQPAMIDILFSAPQADVTLSPNGGNSITSYAISLKSPSLNITKTVTVWLSGQIALN</sequence>
<proteinExistence type="predicted"/>
<dbReference type="InterPro" id="IPR045584">
    <property type="entry name" value="Pilin-like"/>
</dbReference>
<feature type="transmembrane region" description="Helical" evidence="1">
    <location>
        <begin position="27"/>
        <end position="51"/>
    </location>
</feature>
<keyword evidence="1" id="KW-0812">Transmembrane</keyword>
<protein>
    <recommendedName>
        <fullName evidence="4">Prepilin-type N-terminal cleavage/methylation domain-containing protein</fullName>
    </recommendedName>
</protein>
<name>A0A9D6QRX0_9BACT</name>
<dbReference type="Proteomes" id="UP000808388">
    <property type="component" value="Unassembled WGS sequence"/>
</dbReference>
<accession>A0A9D6QRX0</accession>
<organism evidence="2 3">
    <name type="scientific">Candidatus Sungiibacteriota bacterium</name>
    <dbReference type="NCBI Taxonomy" id="2750080"/>
    <lineage>
        <taxon>Bacteria</taxon>
        <taxon>Candidatus Sungiibacteriota</taxon>
    </lineage>
</organism>